<dbReference type="PANTHER" id="PTHR42867:SF1">
    <property type="entry name" value="MEMBRANE PROTEIN-RELATED"/>
    <property type="match status" value="1"/>
</dbReference>
<reference evidence="2 3" key="1">
    <citation type="journal article" date="2015" name="Genome Announc.">
        <title>Draft Genome Sequence of a Heterotrophic Facultative Anaerobic Thermophilic Bacterium, Ardenticatena maritima Strain 110ST.</title>
        <authorList>
            <person name="Kawaichi S."/>
            <person name="Yoshida T."/>
            <person name="Sako Y."/>
            <person name="Nakamura R."/>
        </authorList>
    </citation>
    <scope>NUCLEOTIDE SEQUENCE [LARGE SCALE GENOMIC DNA]</scope>
    <source>
        <strain evidence="2 3">110S</strain>
    </source>
</reference>
<feature type="transmembrane region" description="Helical" evidence="1">
    <location>
        <begin position="164"/>
        <end position="184"/>
    </location>
</feature>
<comment type="caution">
    <text evidence="2">The sequence shown here is derived from an EMBL/GenBank/DDBJ whole genome shotgun (WGS) entry which is preliminary data.</text>
</comment>
<evidence type="ECO:0000313" key="2">
    <source>
        <dbReference type="EMBL" id="GAP63031.1"/>
    </source>
</evidence>
<dbReference type="InterPro" id="IPR010787">
    <property type="entry name" value="DUF1385"/>
</dbReference>
<dbReference type="STRING" id="872965.SE16_13330"/>
<keyword evidence="1" id="KW-0812">Transmembrane</keyword>
<organism evidence="2 3">
    <name type="scientific">Ardenticatena maritima</name>
    <dbReference type="NCBI Taxonomy" id="872965"/>
    <lineage>
        <taxon>Bacteria</taxon>
        <taxon>Bacillati</taxon>
        <taxon>Chloroflexota</taxon>
        <taxon>Ardenticatenia</taxon>
        <taxon>Ardenticatenales</taxon>
        <taxon>Ardenticatenaceae</taxon>
        <taxon>Ardenticatena</taxon>
    </lineage>
</organism>
<accession>A0A0M8K8K5</accession>
<evidence type="ECO:0000313" key="3">
    <source>
        <dbReference type="Proteomes" id="UP000037784"/>
    </source>
</evidence>
<dbReference type="Pfam" id="PF07136">
    <property type="entry name" value="DUF1385"/>
    <property type="match status" value="1"/>
</dbReference>
<keyword evidence="3" id="KW-1185">Reference proteome</keyword>
<dbReference type="InParanoid" id="A0A0M8K8K5"/>
<evidence type="ECO:0008006" key="4">
    <source>
        <dbReference type="Google" id="ProtNLM"/>
    </source>
</evidence>
<dbReference type="Proteomes" id="UP000037784">
    <property type="component" value="Unassembled WGS sequence"/>
</dbReference>
<protein>
    <recommendedName>
        <fullName evidence="4">Metal-dependent enzyme</fullName>
    </recommendedName>
</protein>
<feature type="transmembrane region" description="Helical" evidence="1">
    <location>
        <begin position="232"/>
        <end position="251"/>
    </location>
</feature>
<evidence type="ECO:0000256" key="1">
    <source>
        <dbReference type="SAM" id="Phobius"/>
    </source>
</evidence>
<keyword evidence="1" id="KW-0472">Membrane</keyword>
<reference evidence="3" key="2">
    <citation type="submission" date="2015-08" db="EMBL/GenBank/DDBJ databases">
        <title>Draft Genome Sequence of a Heterotrophic Facultative Anaerobic Bacterium Ardenticatena maritima Strain 110S.</title>
        <authorList>
            <person name="Kawaichi S."/>
            <person name="Yoshida T."/>
            <person name="Sako Y."/>
            <person name="Nakamura R."/>
        </authorList>
    </citation>
    <scope>NUCLEOTIDE SEQUENCE [LARGE SCALE GENOMIC DNA]</scope>
    <source>
        <strain evidence="3">110S</strain>
    </source>
</reference>
<gene>
    <name evidence="2" type="ORF">ARMA_1454</name>
</gene>
<proteinExistence type="predicted"/>
<dbReference type="PANTHER" id="PTHR42867">
    <property type="entry name" value="MEMBRANE PROTEIN-RELATED"/>
    <property type="match status" value="1"/>
</dbReference>
<sequence>MPLFLLFQHALTPTYPYSTIGRALKNQHTETEFSMSSEFNYGGQAVIEGVMMRGARHMAVAVRAPNGRIEILSEPLTSPIYTSRWGKLPFVRGVALLWDALGLGTRALIWSANIALEEEEEAQQLEGASAWGMVAVSLLLGIGLFFVVPLLITHWLDQFITSPLVSNLVEGLIRLAMLIGYIAAIGRMEDVQRVFAYHGAEHKTINAFEDGAPLTPQHVRPYSLLHPRCGTGFLLVVVVVSILVFALLGRPALPARLASRIGLIPLIAGISYEFIRWSARHSTNRWVRLLIWPSLMLQKLTTREPDDSMLEVAIAALQDVLAHEGVHEDESRDAVSPQTVLTQS</sequence>
<dbReference type="EMBL" id="BBZA01000106">
    <property type="protein sequence ID" value="GAP63031.1"/>
    <property type="molecule type" value="Genomic_DNA"/>
</dbReference>
<keyword evidence="1" id="KW-1133">Transmembrane helix</keyword>
<name>A0A0M8K8K5_9CHLR</name>
<feature type="transmembrane region" description="Helical" evidence="1">
    <location>
        <begin position="128"/>
        <end position="152"/>
    </location>
</feature>
<dbReference type="FunCoup" id="A0A0M8K8K5">
    <property type="interactions" value="7"/>
</dbReference>
<dbReference type="AlphaFoldDB" id="A0A0M8K8K5"/>